<accession>A0A1M6F1Z7</accession>
<dbReference type="RefSeq" id="WP_073048796.1">
    <property type="nucleotide sequence ID" value="NZ_FQZL01000008.1"/>
</dbReference>
<name>A0A1M6F1Z7_9FIRM</name>
<feature type="signal peptide" evidence="1">
    <location>
        <begin position="1"/>
        <end position="24"/>
    </location>
</feature>
<sequence length="115" mass="12259">MKKRILVLFMVVAMLLATSVSAFAVDIEALANEMVATANAEIDELIADAQLEAEAVESNGELKEIIAQLVEDTNGISEAAIEKAAEEGIILECVLVKVEIGHKNVKIDPLVVGGW</sequence>
<evidence type="ECO:0000313" key="3">
    <source>
        <dbReference type="Proteomes" id="UP000184052"/>
    </source>
</evidence>
<evidence type="ECO:0000256" key="1">
    <source>
        <dbReference type="SAM" id="SignalP"/>
    </source>
</evidence>
<organism evidence="2 3">
    <name type="scientific">Dethiosulfatibacter aminovorans DSM 17477</name>
    <dbReference type="NCBI Taxonomy" id="1121476"/>
    <lineage>
        <taxon>Bacteria</taxon>
        <taxon>Bacillati</taxon>
        <taxon>Bacillota</taxon>
        <taxon>Tissierellia</taxon>
        <taxon>Dethiosulfatibacter</taxon>
    </lineage>
</organism>
<reference evidence="2 3" key="1">
    <citation type="submission" date="2016-11" db="EMBL/GenBank/DDBJ databases">
        <authorList>
            <person name="Jaros S."/>
            <person name="Januszkiewicz K."/>
            <person name="Wedrychowicz H."/>
        </authorList>
    </citation>
    <scope>NUCLEOTIDE SEQUENCE [LARGE SCALE GENOMIC DNA]</scope>
    <source>
        <strain evidence="2 3">DSM 17477</strain>
    </source>
</reference>
<feature type="chain" id="PRO_5013268768" evidence="1">
    <location>
        <begin position="25"/>
        <end position="115"/>
    </location>
</feature>
<gene>
    <name evidence="2" type="ORF">SAMN02745751_01325</name>
</gene>
<dbReference type="EMBL" id="FQZL01000008">
    <property type="protein sequence ID" value="SHI91727.1"/>
    <property type="molecule type" value="Genomic_DNA"/>
</dbReference>
<protein>
    <submittedName>
        <fullName evidence="2">Uncharacterized protein</fullName>
    </submittedName>
</protein>
<evidence type="ECO:0000313" key="2">
    <source>
        <dbReference type="EMBL" id="SHI91727.1"/>
    </source>
</evidence>
<keyword evidence="3" id="KW-1185">Reference proteome</keyword>
<dbReference type="AlphaFoldDB" id="A0A1M6F1Z7"/>
<dbReference type="Proteomes" id="UP000184052">
    <property type="component" value="Unassembled WGS sequence"/>
</dbReference>
<keyword evidence="1" id="KW-0732">Signal</keyword>
<proteinExistence type="predicted"/>